<sequence length="512" mass="56969">MLSKVYSAAMIGLEAKIIEVEIDTSYGLRRFEIVGLPDKAVQESRERVGAAIESSGFQSPHSQPVRVLVSLAPADLKKEGSLYDLPIAIAYLLAEKKISFSPAKKLFLGELSLQGVLRPIKGALSFALFALKKGFSELILPKENSLEAGLIGEKELKIIGARDLREVVAHLEGKKEILAQKTNPNDFLKNQNYPLDLKYIKGQEYGKRVLEIAAAGGHSLLMTGPPGTGKTLLAKGIISILPPLSFEESLEVTRIYSLAGLLPKNKPLINQRPFRSPHHTSSEGALIGGGNPPRPGEITLAHRGVLFLDEFPEFHRNVLEALRQPIEEGEITILRTRHSLTFPARFALVAASNPCPCGYFGNPEIKCTCSNSQISMYRRKLSGPLMDRLDLFITVPQIKYEKLAESDEENQTPKIREEVLKARELQKERYKDEKFLTNSEIDISKIKKYCQIDGKSQGLLKKFVDSGRLSARGYHRVLKTARTIADLENSDNILFDHLSEALSYRLRDDNLS</sequence>
<dbReference type="InterPro" id="IPR000523">
    <property type="entry name" value="Mg_chelatse_chII-like_cat_dom"/>
</dbReference>
<dbReference type="EMBL" id="PEYD01000064">
    <property type="protein sequence ID" value="PIS39185.1"/>
    <property type="molecule type" value="Genomic_DNA"/>
</dbReference>
<gene>
    <name evidence="6" type="ORF">COT33_03290</name>
</gene>
<evidence type="ECO:0000256" key="3">
    <source>
        <dbReference type="ARBA" id="ARBA00022840"/>
    </source>
</evidence>
<name>A0A2H0YL03_9BACT</name>
<keyword evidence="3" id="KW-0067">ATP-binding</keyword>
<dbReference type="GO" id="GO:0003677">
    <property type="term" value="F:DNA binding"/>
    <property type="evidence" value="ECO:0007669"/>
    <property type="project" value="InterPro"/>
</dbReference>
<dbReference type="PANTHER" id="PTHR32039:SF7">
    <property type="entry name" value="COMPETENCE PROTEIN COMM"/>
    <property type="match status" value="1"/>
</dbReference>
<dbReference type="Proteomes" id="UP000230088">
    <property type="component" value="Unassembled WGS sequence"/>
</dbReference>
<accession>A0A2H0YL03</accession>
<comment type="similarity">
    <text evidence="1">Belongs to the Mg-chelatase subunits D/I family. ComM subfamily.</text>
</comment>
<protein>
    <submittedName>
        <fullName evidence="6">Magnesium chelatase</fullName>
    </submittedName>
</protein>
<feature type="region of interest" description="Disordered" evidence="4">
    <location>
        <begin position="269"/>
        <end position="293"/>
    </location>
</feature>
<dbReference type="InterPro" id="IPR004482">
    <property type="entry name" value="Mg_chelat-rel"/>
</dbReference>
<dbReference type="SUPFAM" id="SSF54211">
    <property type="entry name" value="Ribosomal protein S5 domain 2-like"/>
    <property type="match status" value="1"/>
</dbReference>
<evidence type="ECO:0000313" key="7">
    <source>
        <dbReference type="Proteomes" id="UP000230088"/>
    </source>
</evidence>
<dbReference type="Pfam" id="PF13335">
    <property type="entry name" value="Mg_chelatase_C"/>
    <property type="match status" value="1"/>
</dbReference>
<feature type="domain" description="MCM C-terminal AAA(+) ATPase" evidence="5">
    <location>
        <begin position="296"/>
        <end position="395"/>
    </location>
</feature>
<dbReference type="NCBIfam" id="TIGR00368">
    <property type="entry name" value="YifB family Mg chelatase-like AAA ATPase"/>
    <property type="match status" value="1"/>
</dbReference>
<dbReference type="InterPro" id="IPR003593">
    <property type="entry name" value="AAA+_ATPase"/>
</dbReference>
<dbReference type="AlphaFoldDB" id="A0A2H0YL03"/>
<reference evidence="7" key="1">
    <citation type="submission" date="2017-09" db="EMBL/GenBank/DDBJ databases">
        <title>Depth-based differentiation of microbial function through sediment-hosted aquifers and enrichment of novel symbionts in the deep terrestrial subsurface.</title>
        <authorList>
            <person name="Probst A.J."/>
            <person name="Ladd B."/>
            <person name="Jarett J.K."/>
            <person name="Geller-Mcgrath D.E."/>
            <person name="Sieber C.M.K."/>
            <person name="Emerson J.B."/>
            <person name="Anantharaman K."/>
            <person name="Thomas B.C."/>
            <person name="Malmstrom R."/>
            <person name="Stieglmeier M."/>
            <person name="Klingl A."/>
            <person name="Woyke T."/>
            <person name="Ryan C.M."/>
            <person name="Banfield J.F."/>
        </authorList>
    </citation>
    <scope>NUCLEOTIDE SEQUENCE [LARGE SCALE GENOMIC DNA]</scope>
</reference>
<dbReference type="InterPro" id="IPR045006">
    <property type="entry name" value="CHLI-like"/>
</dbReference>
<keyword evidence="2" id="KW-0547">Nucleotide-binding</keyword>
<evidence type="ECO:0000259" key="5">
    <source>
        <dbReference type="PROSITE" id="PS50051"/>
    </source>
</evidence>
<dbReference type="InterPro" id="IPR027417">
    <property type="entry name" value="P-loop_NTPase"/>
</dbReference>
<evidence type="ECO:0000256" key="2">
    <source>
        <dbReference type="ARBA" id="ARBA00022741"/>
    </source>
</evidence>
<dbReference type="InterPro" id="IPR020568">
    <property type="entry name" value="Ribosomal_Su5_D2-typ_SF"/>
</dbReference>
<dbReference type="Pfam" id="PF13541">
    <property type="entry name" value="ChlI"/>
    <property type="match status" value="1"/>
</dbReference>
<dbReference type="InterPro" id="IPR014721">
    <property type="entry name" value="Ribsml_uS5_D2-typ_fold_subgr"/>
</dbReference>
<dbReference type="InterPro" id="IPR001208">
    <property type="entry name" value="MCM_dom"/>
</dbReference>
<dbReference type="SUPFAM" id="SSF52540">
    <property type="entry name" value="P-loop containing nucleoside triphosphate hydrolases"/>
    <property type="match status" value="1"/>
</dbReference>
<comment type="caution">
    <text evidence="6">The sequence shown here is derived from an EMBL/GenBank/DDBJ whole genome shotgun (WGS) entry which is preliminary data.</text>
</comment>
<organism evidence="6 7">
    <name type="scientific">Candidatus Nealsonbacteria bacterium CG08_land_8_20_14_0_20_38_20</name>
    <dbReference type="NCBI Taxonomy" id="1974705"/>
    <lineage>
        <taxon>Bacteria</taxon>
        <taxon>Candidatus Nealsoniibacteriota</taxon>
    </lineage>
</organism>
<dbReference type="Gene3D" id="3.40.50.300">
    <property type="entry name" value="P-loop containing nucleotide triphosphate hydrolases"/>
    <property type="match status" value="1"/>
</dbReference>
<evidence type="ECO:0000256" key="4">
    <source>
        <dbReference type="SAM" id="MobiDB-lite"/>
    </source>
</evidence>
<dbReference type="Gene3D" id="3.30.230.10">
    <property type="match status" value="1"/>
</dbReference>
<dbReference type="InterPro" id="IPR025158">
    <property type="entry name" value="Mg_chelat-rel_C"/>
</dbReference>
<dbReference type="PANTHER" id="PTHR32039">
    <property type="entry name" value="MAGNESIUM-CHELATASE SUBUNIT CHLI"/>
    <property type="match status" value="1"/>
</dbReference>
<dbReference type="Pfam" id="PF01078">
    <property type="entry name" value="Mg_chelatase"/>
    <property type="match status" value="1"/>
</dbReference>
<proteinExistence type="inferred from homology"/>
<evidence type="ECO:0000256" key="1">
    <source>
        <dbReference type="ARBA" id="ARBA00006354"/>
    </source>
</evidence>
<dbReference type="PROSITE" id="PS50051">
    <property type="entry name" value="MCM_2"/>
    <property type="match status" value="1"/>
</dbReference>
<dbReference type="GO" id="GO:0005524">
    <property type="term" value="F:ATP binding"/>
    <property type="evidence" value="ECO:0007669"/>
    <property type="project" value="UniProtKB-KW"/>
</dbReference>
<evidence type="ECO:0000313" key="6">
    <source>
        <dbReference type="EMBL" id="PIS39185.1"/>
    </source>
</evidence>
<dbReference type="SMART" id="SM00382">
    <property type="entry name" value="AAA"/>
    <property type="match status" value="1"/>
</dbReference>